<dbReference type="Proteomes" id="UP000708148">
    <property type="component" value="Unassembled WGS sequence"/>
</dbReference>
<dbReference type="AlphaFoldDB" id="A0A8S1J6N0"/>
<evidence type="ECO:0000313" key="2">
    <source>
        <dbReference type="Proteomes" id="UP000708148"/>
    </source>
</evidence>
<accession>A0A8S1J6N0</accession>
<reference evidence="1" key="1">
    <citation type="submission" date="2020-12" db="EMBL/GenBank/DDBJ databases">
        <authorList>
            <person name="Iha C."/>
        </authorList>
    </citation>
    <scope>NUCLEOTIDE SEQUENCE</scope>
</reference>
<keyword evidence="2" id="KW-1185">Reference proteome</keyword>
<comment type="caution">
    <text evidence="1">The sequence shown here is derived from an EMBL/GenBank/DDBJ whole genome shotgun (WGS) entry which is preliminary data.</text>
</comment>
<dbReference type="EMBL" id="CAJHUC010001513">
    <property type="protein sequence ID" value="CAD7701363.1"/>
    <property type="molecule type" value="Genomic_DNA"/>
</dbReference>
<protein>
    <submittedName>
        <fullName evidence="1">Uncharacterized protein</fullName>
    </submittedName>
</protein>
<name>A0A8S1J6N0_9CHLO</name>
<evidence type="ECO:0000313" key="1">
    <source>
        <dbReference type="EMBL" id="CAD7701363.1"/>
    </source>
</evidence>
<sequence>MMLALSLTRHTSLSPGVLHTLWSTWIGIISGSSCHQLPDARCSSRLRPCDEWPRWLLHLVPNHKAEHFRYNAVCSIQQQYDQQRWKSKKRGPCLQDA</sequence>
<gene>
    <name evidence="1" type="ORF">OSTQU699_LOCUS6723</name>
</gene>
<feature type="non-terminal residue" evidence="1">
    <location>
        <position position="97"/>
    </location>
</feature>
<organism evidence="1 2">
    <name type="scientific">Ostreobium quekettii</name>
    <dbReference type="NCBI Taxonomy" id="121088"/>
    <lineage>
        <taxon>Eukaryota</taxon>
        <taxon>Viridiplantae</taxon>
        <taxon>Chlorophyta</taxon>
        <taxon>core chlorophytes</taxon>
        <taxon>Ulvophyceae</taxon>
        <taxon>TCBD clade</taxon>
        <taxon>Bryopsidales</taxon>
        <taxon>Ostreobineae</taxon>
        <taxon>Ostreobiaceae</taxon>
        <taxon>Ostreobium</taxon>
    </lineage>
</organism>
<proteinExistence type="predicted"/>